<proteinExistence type="predicted"/>
<evidence type="ECO:0000256" key="1">
    <source>
        <dbReference type="SAM" id="MobiDB-lite"/>
    </source>
</evidence>
<evidence type="ECO:0000313" key="2">
    <source>
        <dbReference type="EMBL" id="BAT84270.1"/>
    </source>
</evidence>
<dbReference type="Proteomes" id="UP000291084">
    <property type="component" value="Chromosome 4"/>
</dbReference>
<dbReference type="EMBL" id="AP015037">
    <property type="protein sequence ID" value="BAT84270.1"/>
    <property type="molecule type" value="Genomic_DNA"/>
</dbReference>
<sequence length="115" mass="13426">MDVKEMVSYLNEKLKRNIKVVPPEKEEEKKEKVDGVEKKEKDGGSEKKEKHVATEAKVERLIKWSSCALSHLRRSGTKVVSIENYFLSHTFFYIAKGRKDSSEQKRKVKSLLRCR</sequence>
<feature type="compositionally biased region" description="Basic and acidic residues" evidence="1">
    <location>
        <begin position="22"/>
        <end position="52"/>
    </location>
</feature>
<accession>A0A0S3RUM2</accession>
<keyword evidence="3" id="KW-1185">Reference proteome</keyword>
<evidence type="ECO:0000313" key="3">
    <source>
        <dbReference type="Proteomes" id="UP000291084"/>
    </source>
</evidence>
<protein>
    <submittedName>
        <fullName evidence="2">Uncharacterized protein</fullName>
    </submittedName>
</protein>
<dbReference type="AlphaFoldDB" id="A0A0S3RUM2"/>
<organism evidence="2 3">
    <name type="scientific">Vigna angularis var. angularis</name>
    <dbReference type="NCBI Taxonomy" id="157739"/>
    <lineage>
        <taxon>Eukaryota</taxon>
        <taxon>Viridiplantae</taxon>
        <taxon>Streptophyta</taxon>
        <taxon>Embryophyta</taxon>
        <taxon>Tracheophyta</taxon>
        <taxon>Spermatophyta</taxon>
        <taxon>Magnoliopsida</taxon>
        <taxon>eudicotyledons</taxon>
        <taxon>Gunneridae</taxon>
        <taxon>Pentapetalae</taxon>
        <taxon>rosids</taxon>
        <taxon>fabids</taxon>
        <taxon>Fabales</taxon>
        <taxon>Fabaceae</taxon>
        <taxon>Papilionoideae</taxon>
        <taxon>50 kb inversion clade</taxon>
        <taxon>NPAAA clade</taxon>
        <taxon>indigoferoid/millettioid clade</taxon>
        <taxon>Phaseoleae</taxon>
        <taxon>Vigna</taxon>
    </lineage>
</organism>
<name>A0A0S3RUM2_PHAAN</name>
<feature type="region of interest" description="Disordered" evidence="1">
    <location>
        <begin position="21"/>
        <end position="52"/>
    </location>
</feature>
<gene>
    <name evidence="2" type="primary">Vigan.04G159100</name>
    <name evidence="2" type="ORF">VIGAN_04159100</name>
</gene>
<reference evidence="2 3" key="1">
    <citation type="journal article" date="2015" name="Sci. Rep.">
        <title>The power of single molecule real-time sequencing technology in the de novo assembly of a eukaryotic genome.</title>
        <authorList>
            <person name="Sakai H."/>
            <person name="Naito K."/>
            <person name="Ogiso-Tanaka E."/>
            <person name="Takahashi Y."/>
            <person name="Iseki K."/>
            <person name="Muto C."/>
            <person name="Satou K."/>
            <person name="Teruya K."/>
            <person name="Shiroma A."/>
            <person name="Shimoji M."/>
            <person name="Hirano T."/>
            <person name="Itoh T."/>
            <person name="Kaga A."/>
            <person name="Tomooka N."/>
        </authorList>
    </citation>
    <scope>NUCLEOTIDE SEQUENCE [LARGE SCALE GENOMIC DNA]</scope>
    <source>
        <strain evidence="3">cv. Shumari</strain>
    </source>
</reference>